<organism evidence="1">
    <name type="scientific">Cacopsylla melanoneura</name>
    <dbReference type="NCBI Taxonomy" id="428564"/>
    <lineage>
        <taxon>Eukaryota</taxon>
        <taxon>Metazoa</taxon>
        <taxon>Ecdysozoa</taxon>
        <taxon>Arthropoda</taxon>
        <taxon>Hexapoda</taxon>
        <taxon>Insecta</taxon>
        <taxon>Pterygota</taxon>
        <taxon>Neoptera</taxon>
        <taxon>Paraneoptera</taxon>
        <taxon>Hemiptera</taxon>
        <taxon>Sternorrhyncha</taxon>
        <taxon>Psylloidea</taxon>
        <taxon>Psyllidae</taxon>
        <taxon>Psyllinae</taxon>
        <taxon>Cacopsylla</taxon>
    </lineage>
</organism>
<evidence type="ECO:0008006" key="2">
    <source>
        <dbReference type="Google" id="ProtNLM"/>
    </source>
</evidence>
<protein>
    <recommendedName>
        <fullName evidence="2">Reverse transcriptase</fullName>
    </recommendedName>
</protein>
<sequence>MTEVIKMSSNTSAVRGLHGRSQDGVQCRRCQHTENKPIETLAHVLGACHYGHLLRVNRHNTVRALIANELRKSYEVYEEVGGLANDGSVRRIDIIAIDRKKKSGIIIDPTIRFEVQQVQPLEIDKDKKDISYLLSVTHYKEKYSLEEIEVVGLMIGARGTITSFFINFCKRFNINQETMKRIVHATIRSSIHILRNHIYTSI</sequence>
<name>A0A8D9EG67_9HEMI</name>
<dbReference type="EMBL" id="HBUF01534502">
    <property type="protein sequence ID" value="CAG6752818.1"/>
    <property type="molecule type" value="Transcribed_RNA"/>
</dbReference>
<accession>A0A8D9EG67</accession>
<reference evidence="1" key="1">
    <citation type="submission" date="2021-05" db="EMBL/GenBank/DDBJ databases">
        <authorList>
            <person name="Alioto T."/>
            <person name="Alioto T."/>
            <person name="Gomez Garrido J."/>
        </authorList>
    </citation>
    <scope>NUCLEOTIDE SEQUENCE</scope>
</reference>
<evidence type="ECO:0000313" key="1">
    <source>
        <dbReference type="EMBL" id="CAG6752818.1"/>
    </source>
</evidence>
<dbReference type="AlphaFoldDB" id="A0A8D9EG67"/>
<proteinExistence type="predicted"/>